<accession>A0AA38TEH4</accession>
<name>A0AA38TEH4_9ASTR</name>
<dbReference type="InterPro" id="IPR001841">
    <property type="entry name" value="Znf_RING"/>
</dbReference>
<feature type="domain" description="RING-type" evidence="6">
    <location>
        <begin position="68"/>
        <end position="111"/>
    </location>
</feature>
<dbReference type="GO" id="GO:0016567">
    <property type="term" value="P:protein ubiquitination"/>
    <property type="evidence" value="ECO:0007669"/>
    <property type="project" value="TreeGrafter"/>
</dbReference>
<dbReference type="Gene3D" id="3.30.40.10">
    <property type="entry name" value="Zinc/RING finger domain, C3HC4 (zinc finger)"/>
    <property type="match status" value="1"/>
</dbReference>
<feature type="signal peptide" evidence="5">
    <location>
        <begin position="1"/>
        <end position="21"/>
    </location>
</feature>
<evidence type="ECO:0000256" key="3">
    <source>
        <dbReference type="ARBA" id="ARBA00022833"/>
    </source>
</evidence>
<dbReference type="Proteomes" id="UP001172457">
    <property type="component" value="Chromosome 4"/>
</dbReference>
<protein>
    <recommendedName>
        <fullName evidence="6">RING-type domain-containing protein</fullName>
    </recommendedName>
</protein>
<evidence type="ECO:0000256" key="2">
    <source>
        <dbReference type="ARBA" id="ARBA00022771"/>
    </source>
</evidence>
<keyword evidence="3" id="KW-0862">Zinc</keyword>
<organism evidence="7 8">
    <name type="scientific">Centaurea solstitialis</name>
    <name type="common">yellow star-thistle</name>
    <dbReference type="NCBI Taxonomy" id="347529"/>
    <lineage>
        <taxon>Eukaryota</taxon>
        <taxon>Viridiplantae</taxon>
        <taxon>Streptophyta</taxon>
        <taxon>Embryophyta</taxon>
        <taxon>Tracheophyta</taxon>
        <taxon>Spermatophyta</taxon>
        <taxon>Magnoliopsida</taxon>
        <taxon>eudicotyledons</taxon>
        <taxon>Gunneridae</taxon>
        <taxon>Pentapetalae</taxon>
        <taxon>asterids</taxon>
        <taxon>campanulids</taxon>
        <taxon>Asterales</taxon>
        <taxon>Asteraceae</taxon>
        <taxon>Carduoideae</taxon>
        <taxon>Cardueae</taxon>
        <taxon>Centaureinae</taxon>
        <taxon>Centaurea</taxon>
    </lineage>
</organism>
<dbReference type="Pfam" id="PF13639">
    <property type="entry name" value="zf-RING_2"/>
    <property type="match status" value="1"/>
</dbReference>
<dbReference type="GO" id="GO:0008270">
    <property type="term" value="F:zinc ion binding"/>
    <property type="evidence" value="ECO:0007669"/>
    <property type="project" value="UniProtKB-KW"/>
</dbReference>
<proteinExistence type="predicted"/>
<keyword evidence="8" id="KW-1185">Reference proteome</keyword>
<feature type="chain" id="PRO_5041429973" description="RING-type domain-containing protein" evidence="5">
    <location>
        <begin position="22"/>
        <end position="299"/>
    </location>
</feature>
<evidence type="ECO:0000256" key="5">
    <source>
        <dbReference type="SAM" id="SignalP"/>
    </source>
</evidence>
<feature type="non-terminal residue" evidence="7">
    <location>
        <position position="1"/>
    </location>
</feature>
<evidence type="ECO:0000259" key="6">
    <source>
        <dbReference type="PROSITE" id="PS50089"/>
    </source>
</evidence>
<dbReference type="AlphaFoldDB" id="A0AA38TEH4"/>
<gene>
    <name evidence="7" type="ORF">OSB04_017781</name>
</gene>
<keyword evidence="5" id="KW-0732">Signal</keyword>
<evidence type="ECO:0000313" key="8">
    <source>
        <dbReference type="Proteomes" id="UP001172457"/>
    </source>
</evidence>
<evidence type="ECO:0000313" key="7">
    <source>
        <dbReference type="EMBL" id="KAJ9553736.1"/>
    </source>
</evidence>
<dbReference type="GO" id="GO:0061630">
    <property type="term" value="F:ubiquitin protein ligase activity"/>
    <property type="evidence" value="ECO:0007669"/>
    <property type="project" value="TreeGrafter"/>
</dbReference>
<keyword evidence="2 4" id="KW-0863">Zinc-finger</keyword>
<keyword evidence="1" id="KW-0479">Metal-binding</keyword>
<sequence>MELINIFFYLCILLPILRIRHDLLDFVFYVFRNDYYYNADPRLRFVDLPIIRFGDLRYRRHGSVDDMCLMCSRDYDHDHVVCQLRRCGHVFHSDCVAELLQTEQHHCPFCRSPIFSGLPTVALPFYFQTPMIGERKRKKRVKASGLGNAAEIADETGLKPTSPWCAHGMGLEQVVNVKLRRYRRPHWVQTNSRQFWAEARLLKHAARGRSPLQSNNVNEDPIAAVSFPTDVVFFDSRLHIDHHSPSVNVTKGGEQASTYYGIISEYGPWWNPVVVEQAVMYINGIGQTKGVSIKCFIMK</sequence>
<reference evidence="7" key="1">
    <citation type="submission" date="2023-03" db="EMBL/GenBank/DDBJ databases">
        <title>Chromosome-scale reference genome and RAD-based genetic map of yellow starthistle (Centaurea solstitialis) reveal putative structural variation and QTLs associated with invader traits.</title>
        <authorList>
            <person name="Reatini B."/>
            <person name="Cang F.A."/>
            <person name="Jiang Q."/>
            <person name="Mckibben M.T.W."/>
            <person name="Barker M.S."/>
            <person name="Rieseberg L.H."/>
            <person name="Dlugosch K.M."/>
        </authorList>
    </citation>
    <scope>NUCLEOTIDE SEQUENCE</scope>
    <source>
        <strain evidence="7">CAN-66</strain>
        <tissue evidence="7">Leaf</tissue>
    </source>
</reference>
<comment type="caution">
    <text evidence="7">The sequence shown here is derived from an EMBL/GenBank/DDBJ whole genome shotgun (WGS) entry which is preliminary data.</text>
</comment>
<dbReference type="PANTHER" id="PTHR45969">
    <property type="entry name" value="RING ZINC FINGER PROTEIN-RELATED"/>
    <property type="match status" value="1"/>
</dbReference>
<dbReference type="PROSITE" id="PS50089">
    <property type="entry name" value="ZF_RING_2"/>
    <property type="match status" value="1"/>
</dbReference>
<dbReference type="InterPro" id="IPR013083">
    <property type="entry name" value="Znf_RING/FYVE/PHD"/>
</dbReference>
<evidence type="ECO:0000256" key="4">
    <source>
        <dbReference type="PROSITE-ProRule" id="PRU00175"/>
    </source>
</evidence>
<dbReference type="EMBL" id="JARYMX010000004">
    <property type="protein sequence ID" value="KAJ9553736.1"/>
    <property type="molecule type" value="Genomic_DNA"/>
</dbReference>
<evidence type="ECO:0000256" key="1">
    <source>
        <dbReference type="ARBA" id="ARBA00022723"/>
    </source>
</evidence>
<dbReference type="SUPFAM" id="SSF57850">
    <property type="entry name" value="RING/U-box"/>
    <property type="match status" value="1"/>
</dbReference>
<dbReference type="PANTHER" id="PTHR45969:SF9">
    <property type="entry name" value="RING-TYPE DOMAIN-CONTAINING PROTEIN"/>
    <property type="match status" value="1"/>
</dbReference>